<dbReference type="InterPro" id="IPR029023">
    <property type="entry name" value="Tensin_phosphatase"/>
</dbReference>
<dbReference type="PANTHER" id="PTHR12305:SF94">
    <property type="entry name" value="PHOSPHATIDYLINOSITOL-3,4,5-TRISPHOSPHATE 3-PHOSPHATASE"/>
    <property type="match status" value="1"/>
</dbReference>
<name>A0AAD8YBN1_9STRA</name>
<feature type="compositionally biased region" description="Acidic residues" evidence="2">
    <location>
        <begin position="725"/>
        <end position="737"/>
    </location>
</feature>
<evidence type="ECO:0000313" key="6">
    <source>
        <dbReference type="Proteomes" id="UP001224775"/>
    </source>
</evidence>
<evidence type="ECO:0000256" key="1">
    <source>
        <dbReference type="ARBA" id="ARBA00022801"/>
    </source>
</evidence>
<feature type="compositionally biased region" description="Low complexity" evidence="2">
    <location>
        <begin position="64"/>
        <end position="85"/>
    </location>
</feature>
<feature type="compositionally biased region" description="Basic and acidic residues" evidence="2">
    <location>
        <begin position="607"/>
        <end position="622"/>
    </location>
</feature>
<dbReference type="Proteomes" id="UP001224775">
    <property type="component" value="Unassembled WGS sequence"/>
</dbReference>
<evidence type="ECO:0000256" key="2">
    <source>
        <dbReference type="SAM" id="MobiDB-lite"/>
    </source>
</evidence>
<dbReference type="Gene3D" id="3.90.190.10">
    <property type="entry name" value="Protein tyrosine phosphatase superfamily"/>
    <property type="match status" value="1"/>
</dbReference>
<dbReference type="SUPFAM" id="SSF49562">
    <property type="entry name" value="C2 domain (Calcium/lipid-binding domain, CaLB)"/>
    <property type="match status" value="1"/>
</dbReference>
<proteinExistence type="predicted"/>
<dbReference type="AlphaFoldDB" id="A0AAD8YBN1"/>
<dbReference type="Gene3D" id="2.60.40.1110">
    <property type="match status" value="1"/>
</dbReference>
<evidence type="ECO:0000259" key="3">
    <source>
        <dbReference type="PROSITE" id="PS51181"/>
    </source>
</evidence>
<feature type="compositionally biased region" description="Polar residues" evidence="2">
    <location>
        <begin position="656"/>
        <end position="675"/>
    </location>
</feature>
<feature type="region of interest" description="Disordered" evidence="2">
    <location>
        <begin position="371"/>
        <end position="394"/>
    </location>
</feature>
<feature type="region of interest" description="Disordered" evidence="2">
    <location>
        <begin position="527"/>
        <end position="551"/>
    </location>
</feature>
<dbReference type="PANTHER" id="PTHR12305">
    <property type="entry name" value="PHOSPHATASE WITH HOMOLOGY TO TENSIN"/>
    <property type="match status" value="1"/>
</dbReference>
<dbReference type="PROSITE" id="PS00383">
    <property type="entry name" value="TYR_PHOSPHATASE_1"/>
    <property type="match status" value="1"/>
</dbReference>
<dbReference type="SUPFAM" id="SSF52799">
    <property type="entry name" value="(Phosphotyrosine protein) phosphatases II"/>
    <property type="match status" value="1"/>
</dbReference>
<protein>
    <submittedName>
        <fullName evidence="5">PTEN phosphatase family protein</fullName>
    </submittedName>
</protein>
<feature type="region of interest" description="Disordered" evidence="2">
    <location>
        <begin position="607"/>
        <end position="829"/>
    </location>
</feature>
<dbReference type="InterPro" id="IPR016130">
    <property type="entry name" value="Tyr_Pase_AS"/>
</dbReference>
<feature type="compositionally biased region" description="Polar residues" evidence="2">
    <location>
        <begin position="806"/>
        <end position="828"/>
    </location>
</feature>
<feature type="domain" description="Phosphatase tensin-type" evidence="3">
    <location>
        <begin position="171"/>
        <end position="347"/>
    </location>
</feature>
<dbReference type="InterPro" id="IPR051281">
    <property type="entry name" value="Dual-spec_lipid-protein_phosph"/>
</dbReference>
<feature type="region of interest" description="Disordered" evidence="2">
    <location>
        <begin position="17"/>
        <end position="94"/>
    </location>
</feature>
<organism evidence="5 6">
    <name type="scientific">Skeletonema marinoi</name>
    <dbReference type="NCBI Taxonomy" id="267567"/>
    <lineage>
        <taxon>Eukaryota</taxon>
        <taxon>Sar</taxon>
        <taxon>Stramenopiles</taxon>
        <taxon>Ochrophyta</taxon>
        <taxon>Bacillariophyta</taxon>
        <taxon>Coscinodiscophyceae</taxon>
        <taxon>Thalassiosirophycidae</taxon>
        <taxon>Thalassiosirales</taxon>
        <taxon>Skeletonemataceae</taxon>
        <taxon>Skeletonema</taxon>
        <taxon>Skeletonema marinoi-dohrnii complex</taxon>
    </lineage>
</organism>
<accession>A0AAD8YBN1</accession>
<dbReference type="Pfam" id="PF10409">
    <property type="entry name" value="PTEN_C2"/>
    <property type="match status" value="1"/>
</dbReference>
<feature type="compositionally biased region" description="Low complexity" evidence="2">
    <location>
        <begin position="534"/>
        <end position="545"/>
    </location>
</feature>
<evidence type="ECO:0000259" key="4">
    <source>
        <dbReference type="PROSITE" id="PS51182"/>
    </source>
</evidence>
<dbReference type="SMART" id="SM01326">
    <property type="entry name" value="PTEN_C2"/>
    <property type="match status" value="1"/>
</dbReference>
<feature type="domain" description="C2 tensin-type" evidence="4">
    <location>
        <begin position="351"/>
        <end position="518"/>
    </location>
</feature>
<feature type="compositionally biased region" description="Basic and acidic residues" evidence="2">
    <location>
        <begin position="32"/>
        <end position="47"/>
    </location>
</feature>
<dbReference type="GO" id="GO:0005829">
    <property type="term" value="C:cytosol"/>
    <property type="evidence" value="ECO:0007669"/>
    <property type="project" value="TreeGrafter"/>
</dbReference>
<dbReference type="PROSITE" id="PS51181">
    <property type="entry name" value="PPASE_TENSIN"/>
    <property type="match status" value="1"/>
</dbReference>
<dbReference type="InterPro" id="IPR029021">
    <property type="entry name" value="Prot-tyrosine_phosphatase-like"/>
</dbReference>
<reference evidence="5" key="1">
    <citation type="submission" date="2023-06" db="EMBL/GenBank/DDBJ databases">
        <title>Survivors Of The Sea: Transcriptome response of Skeletonema marinoi to long-term dormancy.</title>
        <authorList>
            <person name="Pinder M.I.M."/>
            <person name="Kourtchenko O."/>
            <person name="Robertson E.K."/>
            <person name="Larsson T."/>
            <person name="Maumus F."/>
            <person name="Osuna-Cruz C.M."/>
            <person name="Vancaester E."/>
            <person name="Stenow R."/>
            <person name="Vandepoele K."/>
            <person name="Ploug H."/>
            <person name="Bruchert V."/>
            <person name="Godhe A."/>
            <person name="Topel M."/>
        </authorList>
    </citation>
    <scope>NUCLEOTIDE SEQUENCE</scope>
    <source>
        <strain evidence="5">R05AC</strain>
    </source>
</reference>
<keyword evidence="1" id="KW-0378">Hydrolase</keyword>
<dbReference type="PROSITE" id="PS51182">
    <property type="entry name" value="C2_TENSIN"/>
    <property type="match status" value="1"/>
</dbReference>
<dbReference type="InterPro" id="IPR035892">
    <property type="entry name" value="C2_domain_sf"/>
</dbReference>
<feature type="compositionally biased region" description="Low complexity" evidence="2">
    <location>
        <begin position="752"/>
        <end position="761"/>
    </location>
</feature>
<dbReference type="EMBL" id="JATAAI010000011">
    <property type="protein sequence ID" value="KAK1742336.1"/>
    <property type="molecule type" value="Genomic_DNA"/>
</dbReference>
<feature type="compositionally biased region" description="Low complexity" evidence="2">
    <location>
        <begin position="687"/>
        <end position="702"/>
    </location>
</feature>
<gene>
    <name evidence="5" type="ORF">QTG54_006901</name>
</gene>
<feature type="compositionally biased region" description="Low complexity" evidence="2">
    <location>
        <begin position="640"/>
        <end position="654"/>
    </location>
</feature>
<comment type="caution">
    <text evidence="5">The sequence shown here is derived from an EMBL/GenBank/DDBJ whole genome shotgun (WGS) entry which is preliminary data.</text>
</comment>
<evidence type="ECO:0000313" key="5">
    <source>
        <dbReference type="EMBL" id="KAK1742336.1"/>
    </source>
</evidence>
<dbReference type="GO" id="GO:0016314">
    <property type="term" value="F:phosphatidylinositol-3,4,5-trisphosphate 3-phosphatase activity"/>
    <property type="evidence" value="ECO:0007669"/>
    <property type="project" value="TreeGrafter"/>
</dbReference>
<dbReference type="InterPro" id="IPR014020">
    <property type="entry name" value="Tensin_C2-dom"/>
</dbReference>
<sequence>MWGGIGDRLAELGDDLSRRAHSATHNQPQPHQDAHSLVESARQRLEENTEASDNNPDGDTQEKTAANSTVDDTTAAVTTDNNNNNEAEQQPQLPRWASSFATTVSDKQQQQNMIGSLRNWTQNVVESTKHIVNETRETLEKEQARIQATAPSLFNRGQGGSGPYKRDPSLPLDVEALRDAEVVYITDRIVTLSHPYMQSTTDGDITPDRKLAAVGQLLQRRHGGRYMVWNLSEVEYDASVLDDQVLVYKFPGSPSPPLGLLLKLLLSMESWLKADERNVAVLHCLTGRGRTSTVLAAFLCWTGEAGFTDVNGALKYIARCKRVSVDALTIPSQVRYVSYFANMLDGVRPSQPPLLLKRIIMSEAPKFGKRVVESSAGEEGGDDNVASGDSSSTHASGGVGGDALLGCAPYLQIFKAGSLIFTTAASVNYAQTKDDLPFVSVGDGPVSFVTEAVVQGDILLRCRHLTRSGQRVSMFRCAFHTGYVPPKVLRLTKAQLDGACGDKRFSDDFFLDLIFEPCDEATASKHLMSNQEKTGNNNNTGTSGNDDNDDEAEGVAANEAAQRRSMGTASSGNTVSASAYDSMLHRDSRFWEVIAKRREENMKKLAEMEKRGGVKDESKKDLPLSGPTIGRRREFPPKQSSPSDAPAESAAGSDTKGANNSAKTKPNSMRSSMNAFSIGEEFGLGFESSSKPAPSSSEVSKPPDIPASPPAPKKPDALMEALMGLDEDGLEDDEEVDFSSPLSETTEENSESNEMAANETAVTEAPSPPTAAETDSSGSNAEADSAVPKASDEDDAKPADGIVADTSGTDNLSNSDDQPSESVQNESILSDFADDLANLDVVDDADGIDLDGDFEDFGDFDEDDAELEDLENFLTQVSTK</sequence>
<feature type="compositionally biased region" description="Pro residues" evidence="2">
    <location>
        <begin position="703"/>
        <end position="712"/>
    </location>
</feature>
<keyword evidence="6" id="KW-1185">Reference proteome</keyword>
<feature type="compositionally biased region" description="Polar residues" evidence="2">
    <location>
        <begin position="773"/>
        <end position="782"/>
    </location>
</feature>